<dbReference type="InterPro" id="IPR055130">
    <property type="entry name" value="PreP_C"/>
</dbReference>
<dbReference type="Pfam" id="PF00675">
    <property type="entry name" value="Peptidase_M16"/>
    <property type="match status" value="1"/>
</dbReference>
<accession>A0A9D1T5X5</accession>
<sequence>MEITECKAYEVLQHQMIEDIHAEGYLLRHKKSGARVMLLKNDDENKVFNIAFRTPPADSTGVAHILEHSVLCGSRHFPLKDPFVELVKGSLNTFLNAMTYPDKTMYPVASCNDQDFQNLMHVYLDAVFYPSIYEKEEIFRQEGWSYQLETEDGPLKYNGVVYNEMKGAFSSAEEVLDREIFNVLFPDTPYGVESGGDPAKIPDLTYEQFLDFHRKYYHPSNSYIYLYGDMDMAKKLEWMDQEYLSKFDAIQVESRIPRQKPFDKPVEHEIFYSVSENESTEENTYLSCSMVVGDSLDVELCTAFEVLDYVLLSAPGAPLKQALLDAGIGKDVEGGYDDGIYQPFFSVVVKNSELSRKEQFLQVIRETLEKLAREGLDQRAIAAGINFLEFRFREADYASYPKGLMYGIDVFDSWLYDEEKPFIPLQRLDAYDALKKKAGQGYFEELIRTWLLENPHTAVVVGIPRKGLATEQEKKTEEALAAYKASLSPEEVKKLVEQTCHLKEFQDAPDDPEALAALPMLKRSDIRRETVKLYNTPHQVGDTTVLHHDMETNGITYLTLLFDTRKVPDDLIPYMGLLKSVLGYVDTEHYSYGELFNEINARSGGISCEIQIFNQKDRSDDCTRMFGIRAKYLAPSEEFVFSMIREILKTSRLDDGKRLYEIIARQKARLQSSLAGAGHSTAVMRVSSYYSPGSYFQERIAGISYFRLLEDLEKNFEQRREEVTENFRQLMKIIFRPENLMVSVVTDEKGYENLEERVAGLKEELYTEEVPTGGICYRFEQKNEGFKTAGQVQYVAVGGNFREAGFAYTGALRILKVILSYDYLWMNLRVKGGAYGCMCNFRRTGDSFLVSYRDPHLARTLDVFRGTPDYLRSFAADEHEMTKYIIGTISELDVPMNPSAKGALALTAWMGGLTRQDLQKERDEILNARPEDIRALADLIEAMLAPGNLCVVGSEASIGKHRDLLKTVEPLVR</sequence>
<dbReference type="PANTHER" id="PTHR43016:SF13">
    <property type="entry name" value="PRESEQUENCE PROTEASE, MITOCHONDRIAL"/>
    <property type="match status" value="1"/>
</dbReference>
<reference evidence="3" key="1">
    <citation type="submission" date="2020-10" db="EMBL/GenBank/DDBJ databases">
        <authorList>
            <person name="Gilroy R."/>
        </authorList>
    </citation>
    <scope>NUCLEOTIDE SEQUENCE</scope>
    <source>
        <strain evidence="3">ChiBcec2-4451</strain>
    </source>
</reference>
<dbReference type="GO" id="GO:0004222">
    <property type="term" value="F:metalloendopeptidase activity"/>
    <property type="evidence" value="ECO:0007669"/>
    <property type="project" value="TreeGrafter"/>
</dbReference>
<reference evidence="3" key="2">
    <citation type="journal article" date="2021" name="PeerJ">
        <title>Extensive microbial diversity within the chicken gut microbiome revealed by metagenomics and culture.</title>
        <authorList>
            <person name="Gilroy R."/>
            <person name="Ravi A."/>
            <person name="Getino M."/>
            <person name="Pursley I."/>
            <person name="Horton D.L."/>
            <person name="Alikhan N.F."/>
            <person name="Baker D."/>
            <person name="Gharbi K."/>
            <person name="Hall N."/>
            <person name="Watson M."/>
            <person name="Adriaenssens E.M."/>
            <person name="Foster-Nyarko E."/>
            <person name="Jarju S."/>
            <person name="Secka A."/>
            <person name="Antonio M."/>
            <person name="Oren A."/>
            <person name="Chaudhuri R.R."/>
            <person name="La Ragione R."/>
            <person name="Hildebrand F."/>
            <person name="Pallen M.J."/>
        </authorList>
    </citation>
    <scope>NUCLEOTIDE SEQUENCE</scope>
    <source>
        <strain evidence="3">ChiBcec2-4451</strain>
    </source>
</reference>
<dbReference type="GO" id="GO:0016485">
    <property type="term" value="P:protein processing"/>
    <property type="evidence" value="ECO:0007669"/>
    <property type="project" value="TreeGrafter"/>
</dbReference>
<evidence type="ECO:0000259" key="2">
    <source>
        <dbReference type="SMART" id="SM01264"/>
    </source>
</evidence>
<dbReference type="InterPro" id="IPR011765">
    <property type="entry name" value="Pept_M16_N"/>
</dbReference>
<dbReference type="InterPro" id="IPR007863">
    <property type="entry name" value="Peptidase_M16_C"/>
</dbReference>
<dbReference type="Proteomes" id="UP000886723">
    <property type="component" value="Unassembled WGS sequence"/>
</dbReference>
<dbReference type="Pfam" id="PF22516">
    <property type="entry name" value="PreP_C"/>
    <property type="match status" value="1"/>
</dbReference>
<dbReference type="Gene3D" id="3.30.830.10">
    <property type="entry name" value="Metalloenzyme, LuxS/M16 peptidase-like"/>
    <property type="match status" value="4"/>
</dbReference>
<feature type="domain" description="Peptidase M16C associated" evidence="2">
    <location>
        <begin position="462"/>
        <end position="712"/>
    </location>
</feature>
<dbReference type="SMART" id="SM01264">
    <property type="entry name" value="M16C_associated"/>
    <property type="match status" value="1"/>
</dbReference>
<dbReference type="InterPro" id="IPR013578">
    <property type="entry name" value="Peptidase_M16C_assoc"/>
</dbReference>
<dbReference type="AlphaFoldDB" id="A0A9D1T5X5"/>
<dbReference type="InterPro" id="IPR011249">
    <property type="entry name" value="Metalloenz_LuxS/M16"/>
</dbReference>
<dbReference type="SUPFAM" id="SSF63411">
    <property type="entry name" value="LuxS/MPP-like metallohydrolase"/>
    <property type="match status" value="4"/>
</dbReference>
<proteinExistence type="predicted"/>
<keyword evidence="1" id="KW-0175">Coiled coil</keyword>
<evidence type="ECO:0000313" key="4">
    <source>
        <dbReference type="Proteomes" id="UP000886723"/>
    </source>
</evidence>
<dbReference type="GO" id="GO:0046872">
    <property type="term" value="F:metal ion binding"/>
    <property type="evidence" value="ECO:0007669"/>
    <property type="project" value="InterPro"/>
</dbReference>
<organism evidence="3 4">
    <name type="scientific">Candidatus Pullilachnospira stercoravium</name>
    <dbReference type="NCBI Taxonomy" id="2840913"/>
    <lineage>
        <taxon>Bacteria</taxon>
        <taxon>Bacillati</taxon>
        <taxon>Bacillota</taxon>
        <taxon>Clostridia</taxon>
        <taxon>Lachnospirales</taxon>
        <taxon>Lachnospiraceae</taxon>
        <taxon>Lachnospiraceae incertae sedis</taxon>
        <taxon>Candidatus Pullilachnospira</taxon>
    </lineage>
</organism>
<dbReference type="EMBL" id="DVON01000173">
    <property type="protein sequence ID" value="HIV13060.1"/>
    <property type="molecule type" value="Genomic_DNA"/>
</dbReference>
<protein>
    <submittedName>
        <fullName evidence="3">Insulinase family protein</fullName>
    </submittedName>
</protein>
<feature type="coiled-coil region" evidence="1">
    <location>
        <begin position="706"/>
        <end position="764"/>
    </location>
</feature>
<evidence type="ECO:0000256" key="1">
    <source>
        <dbReference type="SAM" id="Coils"/>
    </source>
</evidence>
<dbReference type="PANTHER" id="PTHR43016">
    <property type="entry name" value="PRESEQUENCE PROTEASE"/>
    <property type="match status" value="1"/>
</dbReference>
<comment type="caution">
    <text evidence="3">The sequence shown here is derived from an EMBL/GenBank/DDBJ whole genome shotgun (WGS) entry which is preliminary data.</text>
</comment>
<name>A0A9D1T5X5_9FIRM</name>
<dbReference type="Pfam" id="PF05193">
    <property type="entry name" value="Peptidase_M16_C"/>
    <property type="match status" value="1"/>
</dbReference>
<evidence type="ECO:0000313" key="3">
    <source>
        <dbReference type="EMBL" id="HIV13060.1"/>
    </source>
</evidence>
<dbReference type="FunFam" id="3.30.830.10:FF:000034">
    <property type="entry name" value="presequence protease 1, chloroplastic/mitochondrial"/>
    <property type="match status" value="1"/>
</dbReference>
<dbReference type="Pfam" id="PF08367">
    <property type="entry name" value="M16C_assoc"/>
    <property type="match status" value="1"/>
</dbReference>
<gene>
    <name evidence="3" type="ORF">IAA63_07975</name>
</gene>